<gene>
    <name evidence="1" type="ORF">GXY80_01430</name>
</gene>
<reference evidence="1" key="1">
    <citation type="journal article" date="2020" name="Biotechnol. Biofuels">
        <title>New insights from the biogas microbiome by comprehensive genome-resolved metagenomics of nearly 1600 species originating from multiple anaerobic digesters.</title>
        <authorList>
            <person name="Campanaro S."/>
            <person name="Treu L."/>
            <person name="Rodriguez-R L.M."/>
            <person name="Kovalovszki A."/>
            <person name="Ziels R.M."/>
            <person name="Maus I."/>
            <person name="Zhu X."/>
            <person name="Kougias P.G."/>
            <person name="Basile A."/>
            <person name="Luo G."/>
            <person name="Schluter A."/>
            <person name="Konstantinidis K.T."/>
            <person name="Angelidaki I."/>
        </authorList>
    </citation>
    <scope>NUCLEOTIDE SEQUENCE</scope>
    <source>
        <strain evidence="1">AS06rmzACSIP_7</strain>
    </source>
</reference>
<dbReference type="EMBL" id="JAAYEE010000025">
    <property type="protein sequence ID" value="NLW34131.1"/>
    <property type="molecule type" value="Genomic_DNA"/>
</dbReference>
<protein>
    <submittedName>
        <fullName evidence="1">Uncharacterized protein</fullName>
    </submittedName>
</protein>
<dbReference type="AlphaFoldDB" id="A0A971M223"/>
<name>A0A971M223_9BACT</name>
<reference evidence="1" key="2">
    <citation type="submission" date="2020-01" db="EMBL/GenBank/DDBJ databases">
        <authorList>
            <person name="Campanaro S."/>
        </authorList>
    </citation>
    <scope>NUCLEOTIDE SEQUENCE</scope>
    <source>
        <strain evidence="1">AS06rmzACSIP_7</strain>
    </source>
</reference>
<dbReference type="Proteomes" id="UP000777265">
    <property type="component" value="Unassembled WGS sequence"/>
</dbReference>
<comment type="caution">
    <text evidence="1">The sequence shown here is derived from an EMBL/GenBank/DDBJ whole genome shotgun (WGS) entry which is preliminary data.</text>
</comment>
<evidence type="ECO:0000313" key="2">
    <source>
        <dbReference type="Proteomes" id="UP000777265"/>
    </source>
</evidence>
<organism evidence="1 2">
    <name type="scientific">Syntrophorhabdus aromaticivorans</name>
    <dbReference type="NCBI Taxonomy" id="328301"/>
    <lineage>
        <taxon>Bacteria</taxon>
        <taxon>Pseudomonadati</taxon>
        <taxon>Thermodesulfobacteriota</taxon>
        <taxon>Syntrophorhabdia</taxon>
        <taxon>Syntrophorhabdales</taxon>
        <taxon>Syntrophorhabdaceae</taxon>
        <taxon>Syntrophorhabdus</taxon>
    </lineage>
</organism>
<evidence type="ECO:0000313" key="1">
    <source>
        <dbReference type="EMBL" id="NLW34131.1"/>
    </source>
</evidence>
<proteinExistence type="predicted"/>
<sequence>MIKEIRFTVTGIVRKPLAGEWFLGNKGMPIQAIHDFHTTQFPILKVEVEETATASKEKVA</sequence>
<accession>A0A971M223</accession>